<evidence type="ECO:0000313" key="2">
    <source>
        <dbReference type="EMBL" id="KAA2241685.1"/>
    </source>
</evidence>
<dbReference type="EMBL" id="VUOC01000003">
    <property type="protein sequence ID" value="KAA2241685.1"/>
    <property type="molecule type" value="Genomic_DNA"/>
</dbReference>
<dbReference type="SUPFAM" id="SSF50939">
    <property type="entry name" value="Sialidases"/>
    <property type="match status" value="1"/>
</dbReference>
<dbReference type="Gene3D" id="2.120.10.10">
    <property type="match status" value="1"/>
</dbReference>
<reference evidence="2 3" key="1">
    <citation type="submission" date="2019-09" db="EMBL/GenBank/DDBJ databases">
        <title>Chitinophaga ginsengihumi sp. nov., isolated from soil of ginseng rhizosphere.</title>
        <authorList>
            <person name="Lee J."/>
        </authorList>
    </citation>
    <scope>NUCLEOTIDE SEQUENCE [LARGE SCALE GENOMIC DNA]</scope>
    <source>
        <strain evidence="2 3">BN140078</strain>
    </source>
</reference>
<dbReference type="Proteomes" id="UP000324611">
    <property type="component" value="Unassembled WGS sequence"/>
</dbReference>
<dbReference type="InterPro" id="IPR011040">
    <property type="entry name" value="Sialidase"/>
</dbReference>
<dbReference type="AlphaFoldDB" id="A0A5B2VRP8"/>
<dbReference type="PANTHER" id="PTHR43752:SF2">
    <property type="entry name" value="BNR_ASP-BOX REPEAT FAMILY PROTEIN"/>
    <property type="match status" value="1"/>
</dbReference>
<dbReference type="PANTHER" id="PTHR43752">
    <property type="entry name" value="BNR/ASP-BOX REPEAT FAMILY PROTEIN"/>
    <property type="match status" value="1"/>
</dbReference>
<keyword evidence="3" id="KW-1185">Reference proteome</keyword>
<sequence length="345" mass="38345">MQRKKTGILSGILLFAVMAAYGQSGWEKTKEELIVDHAPFQQCHASTIVEYQKGKLMAAWFGGSHEGGKDVVIWASVLGKNGWSAPQTVADGIVNDTLRYPCWNPVLFMDKAQVLHLFYKVGPNPREWWGMTKISADGGTTWSATERLPDGILGPIKNKPVQLADGSILAPSSTESSRGWRAHLEHSADGGRSWQFIPIDTAGSYDVIQPSILQYADGRMQVLCRSKQGHVMQAWSDDKGLHWGQLSATTLLNPNSGTDAVTLRDGWQLIVYNPDIPGKQWYNGRAKLNVAVSKDGNTWNDVAILENGTREEYSYPAVIQTRDGKIHITYTYDRKNIKHVVLEHN</sequence>
<organism evidence="2 3">
    <name type="scientific">Chitinophaga agrisoli</name>
    <dbReference type="NCBI Taxonomy" id="2607653"/>
    <lineage>
        <taxon>Bacteria</taxon>
        <taxon>Pseudomonadati</taxon>
        <taxon>Bacteroidota</taxon>
        <taxon>Chitinophagia</taxon>
        <taxon>Chitinophagales</taxon>
        <taxon>Chitinophagaceae</taxon>
        <taxon>Chitinophaga</taxon>
    </lineage>
</organism>
<protein>
    <submittedName>
        <fullName evidence="2">Sialidase</fullName>
    </submittedName>
</protein>
<name>A0A5B2VRP8_9BACT</name>
<dbReference type="Pfam" id="PF13088">
    <property type="entry name" value="BNR_2"/>
    <property type="match status" value="1"/>
</dbReference>
<proteinExistence type="predicted"/>
<dbReference type="RefSeq" id="WP_149839192.1">
    <property type="nucleotide sequence ID" value="NZ_VUOC01000003.1"/>
</dbReference>
<evidence type="ECO:0000259" key="1">
    <source>
        <dbReference type="Pfam" id="PF13088"/>
    </source>
</evidence>
<reference evidence="2 3" key="2">
    <citation type="submission" date="2019-09" db="EMBL/GenBank/DDBJ databases">
        <authorList>
            <person name="Jin C."/>
        </authorList>
    </citation>
    <scope>NUCLEOTIDE SEQUENCE [LARGE SCALE GENOMIC DNA]</scope>
    <source>
        <strain evidence="2 3">BN140078</strain>
    </source>
</reference>
<gene>
    <name evidence="2" type="ORF">F0L74_17565</name>
</gene>
<dbReference type="CDD" id="cd15482">
    <property type="entry name" value="Sialidase_non-viral"/>
    <property type="match status" value="1"/>
</dbReference>
<comment type="caution">
    <text evidence="2">The sequence shown here is derived from an EMBL/GenBank/DDBJ whole genome shotgun (WGS) entry which is preliminary data.</text>
</comment>
<accession>A0A5B2VRP8</accession>
<feature type="domain" description="Sialidase" evidence="1">
    <location>
        <begin position="54"/>
        <end position="328"/>
    </location>
</feature>
<evidence type="ECO:0000313" key="3">
    <source>
        <dbReference type="Proteomes" id="UP000324611"/>
    </source>
</evidence>
<dbReference type="InterPro" id="IPR036278">
    <property type="entry name" value="Sialidase_sf"/>
</dbReference>